<feature type="transmembrane region" description="Helical" evidence="1">
    <location>
        <begin position="43"/>
        <end position="60"/>
    </location>
</feature>
<dbReference type="AlphaFoldDB" id="A0A2R3IYS2"/>
<dbReference type="EMBL" id="CP027169">
    <property type="protein sequence ID" value="AVK07058.1"/>
    <property type="molecule type" value="Genomic_DNA"/>
</dbReference>
<keyword evidence="1" id="KW-0472">Membrane</keyword>
<dbReference type="InterPro" id="IPR021257">
    <property type="entry name" value="DUF2809"/>
</dbReference>
<reference evidence="2 3" key="1">
    <citation type="submission" date="2018-02" db="EMBL/GenBank/DDBJ databases">
        <title>FDA/CDC Antimicrobial Resistant Isolate Bank Genome Sequencing.</title>
        <authorList>
            <person name="Benahmed F.H."/>
            <person name="Lutgring J.D."/>
            <person name="Yoo B."/>
            <person name="Machado M."/>
            <person name="Brown A."/>
            <person name="McAllister G."/>
            <person name="Perry A."/>
            <person name="Halpin A.L."/>
            <person name="Vavikolanu K."/>
            <person name="Ott S."/>
            <person name="Zhao X."/>
            <person name="Tallon L.J."/>
            <person name="Sadzewicz L."/>
            <person name="Aluvathingal J."/>
            <person name="Nadendla S."/>
            <person name="Voskania-kordi A."/>
            <person name="Simonyan V."/>
            <person name="Patel J."/>
            <person name="Shawar R.M."/>
        </authorList>
    </citation>
    <scope>NUCLEOTIDE SEQUENCE [LARGE SCALE GENOMIC DNA]</scope>
    <source>
        <strain evidence="2 3">AR_0356</strain>
    </source>
</reference>
<organism evidence="2 3">
    <name type="scientific">Pseudomonas paraeruginosa</name>
    <dbReference type="NCBI Taxonomy" id="2994495"/>
    <lineage>
        <taxon>Bacteria</taxon>
        <taxon>Pseudomonadati</taxon>
        <taxon>Pseudomonadota</taxon>
        <taxon>Gammaproteobacteria</taxon>
        <taxon>Pseudomonadales</taxon>
        <taxon>Pseudomonadaceae</taxon>
        <taxon>Pseudomonas</taxon>
    </lineage>
</organism>
<feature type="transmembrane region" description="Helical" evidence="1">
    <location>
        <begin position="72"/>
        <end position="90"/>
    </location>
</feature>
<feature type="transmembrane region" description="Helical" evidence="1">
    <location>
        <begin position="110"/>
        <end position="128"/>
    </location>
</feature>
<name>A0A2R3IYS2_9PSED</name>
<sequence length="132" mass="14827">MPALPTSPTRTRRWRLDRRSLLLALLLFGLLVALATLGRHWGWVRGFGGDLLAVAWLYYLLNGALRAPAGRLATAAFAVGALLKLGQYLAMQLHWQFSSPVLRIVFGSTADWLDILAYALGALLVWWLERRR</sequence>
<evidence type="ECO:0000256" key="1">
    <source>
        <dbReference type="SAM" id="Phobius"/>
    </source>
</evidence>
<keyword evidence="1" id="KW-0812">Transmembrane</keyword>
<keyword evidence="3" id="KW-1185">Reference proteome</keyword>
<feature type="transmembrane region" description="Helical" evidence="1">
    <location>
        <begin position="20"/>
        <end position="37"/>
    </location>
</feature>
<proteinExistence type="predicted"/>
<gene>
    <name evidence="2" type="ORF">CSB93_2875</name>
</gene>
<evidence type="ECO:0000313" key="3">
    <source>
        <dbReference type="Proteomes" id="UP000238390"/>
    </source>
</evidence>
<keyword evidence="1" id="KW-1133">Transmembrane helix</keyword>
<accession>A0A2R3IYS2</accession>
<evidence type="ECO:0008006" key="4">
    <source>
        <dbReference type="Google" id="ProtNLM"/>
    </source>
</evidence>
<evidence type="ECO:0000313" key="2">
    <source>
        <dbReference type="EMBL" id="AVK07058.1"/>
    </source>
</evidence>
<dbReference type="RefSeq" id="WP_058146116.1">
    <property type="nucleotide sequence ID" value="NZ_CP027169.1"/>
</dbReference>
<protein>
    <recommendedName>
        <fullName evidence="4">DUF2809 domain-containing protein</fullName>
    </recommendedName>
</protein>
<dbReference type="Pfam" id="PF10990">
    <property type="entry name" value="DUF2809"/>
    <property type="match status" value="1"/>
</dbReference>
<dbReference type="Proteomes" id="UP000238390">
    <property type="component" value="Chromosome"/>
</dbReference>